<evidence type="ECO:0000256" key="1">
    <source>
        <dbReference type="ARBA" id="ARBA00022737"/>
    </source>
</evidence>
<dbReference type="InterPro" id="IPR002110">
    <property type="entry name" value="Ankyrin_rpt"/>
</dbReference>
<dbReference type="GO" id="GO:0004842">
    <property type="term" value="F:ubiquitin-protein transferase activity"/>
    <property type="evidence" value="ECO:0007669"/>
    <property type="project" value="TreeGrafter"/>
</dbReference>
<dbReference type="Pfam" id="PF12796">
    <property type="entry name" value="Ank_2"/>
    <property type="match status" value="1"/>
</dbReference>
<evidence type="ECO:0000313" key="5">
    <source>
        <dbReference type="EMBL" id="CAE8624111.1"/>
    </source>
</evidence>
<dbReference type="AlphaFoldDB" id="A0A813GBD7"/>
<dbReference type="Pfam" id="PF00023">
    <property type="entry name" value="Ank"/>
    <property type="match status" value="1"/>
</dbReference>
<dbReference type="Gene3D" id="1.25.40.20">
    <property type="entry name" value="Ankyrin repeat-containing domain"/>
    <property type="match status" value="1"/>
</dbReference>
<dbReference type="PANTHER" id="PTHR24171:SF8">
    <property type="entry name" value="BRCA1-ASSOCIATED RING DOMAIN PROTEIN 1"/>
    <property type="match status" value="1"/>
</dbReference>
<dbReference type="PANTHER" id="PTHR24171">
    <property type="entry name" value="ANKYRIN REPEAT DOMAIN-CONTAINING PROTEIN 39-RELATED"/>
    <property type="match status" value="1"/>
</dbReference>
<evidence type="ECO:0000256" key="3">
    <source>
        <dbReference type="PROSITE-ProRule" id="PRU00023"/>
    </source>
</evidence>
<dbReference type="EMBL" id="CAJNNV010028322">
    <property type="protein sequence ID" value="CAE8624111.1"/>
    <property type="molecule type" value="Genomic_DNA"/>
</dbReference>
<name>A0A813GBD7_POLGL</name>
<feature type="repeat" description="ANK" evidence="3">
    <location>
        <begin position="142"/>
        <end position="174"/>
    </location>
</feature>
<keyword evidence="1" id="KW-0677">Repeat</keyword>
<protein>
    <submittedName>
        <fullName evidence="5">Uncharacterized protein</fullName>
    </submittedName>
</protein>
<dbReference type="SUPFAM" id="SSF48403">
    <property type="entry name" value="Ankyrin repeat"/>
    <property type="match status" value="1"/>
</dbReference>
<evidence type="ECO:0000256" key="2">
    <source>
        <dbReference type="ARBA" id="ARBA00023043"/>
    </source>
</evidence>
<dbReference type="Proteomes" id="UP000654075">
    <property type="component" value="Unassembled WGS sequence"/>
</dbReference>
<evidence type="ECO:0000313" key="7">
    <source>
        <dbReference type="Proteomes" id="UP000654075"/>
    </source>
</evidence>
<dbReference type="PROSITE" id="PS50297">
    <property type="entry name" value="ANK_REP_REGION"/>
    <property type="match status" value="1"/>
</dbReference>
<sequence length="252" mass="27901">MQARPQNSDSYGMRAKLQSDHGCDDYFNPWTPLTTACKLKKNKMVELLLTSKADANAGSADDCFPSALLTVCNSGCASQEPYDRHLIAMLLEFRAEVNGRPHGVSAETPFRSALFHACRDYEPDVVEMLLTRQADVNTPDEYGDAPLHMAAGAGCSRAVAALLDSRADVNALDADGHTPRECQLNFQLMKKATVRDFHMLPRLLGKKTASDDDEEDEENERDSVNEEDEDEGDSANELEDEDDEEIARIRGE</sequence>
<feature type="compositionally biased region" description="Acidic residues" evidence="4">
    <location>
        <begin position="211"/>
        <end position="245"/>
    </location>
</feature>
<dbReference type="GO" id="GO:0085020">
    <property type="term" value="P:protein K6-linked ubiquitination"/>
    <property type="evidence" value="ECO:0007669"/>
    <property type="project" value="TreeGrafter"/>
</dbReference>
<dbReference type="PROSITE" id="PS50088">
    <property type="entry name" value="ANK_REPEAT"/>
    <property type="match status" value="1"/>
</dbReference>
<gene>
    <name evidence="5" type="ORF">PGLA1383_LOCUS41302</name>
    <name evidence="6" type="ORF">PGLA2088_LOCUS38692</name>
</gene>
<keyword evidence="2 3" id="KW-0040">ANK repeat</keyword>
<dbReference type="SMART" id="SM00248">
    <property type="entry name" value="ANK"/>
    <property type="match status" value="3"/>
</dbReference>
<dbReference type="EMBL" id="CAJNNW010032839">
    <property type="protein sequence ID" value="CAE8715676.1"/>
    <property type="molecule type" value="Genomic_DNA"/>
</dbReference>
<dbReference type="OrthoDB" id="5946465at2759"/>
<proteinExistence type="predicted"/>
<keyword evidence="7" id="KW-1185">Reference proteome</keyword>
<reference evidence="5" key="1">
    <citation type="submission" date="2021-02" db="EMBL/GenBank/DDBJ databases">
        <authorList>
            <person name="Dougan E. K."/>
            <person name="Rhodes N."/>
            <person name="Thang M."/>
            <person name="Chan C."/>
        </authorList>
    </citation>
    <scope>NUCLEOTIDE SEQUENCE</scope>
</reference>
<dbReference type="Proteomes" id="UP000626109">
    <property type="component" value="Unassembled WGS sequence"/>
</dbReference>
<accession>A0A813GBD7</accession>
<organism evidence="5 7">
    <name type="scientific">Polarella glacialis</name>
    <name type="common">Dinoflagellate</name>
    <dbReference type="NCBI Taxonomy" id="89957"/>
    <lineage>
        <taxon>Eukaryota</taxon>
        <taxon>Sar</taxon>
        <taxon>Alveolata</taxon>
        <taxon>Dinophyceae</taxon>
        <taxon>Suessiales</taxon>
        <taxon>Suessiaceae</taxon>
        <taxon>Polarella</taxon>
    </lineage>
</organism>
<evidence type="ECO:0000313" key="6">
    <source>
        <dbReference type="EMBL" id="CAE8715676.1"/>
    </source>
</evidence>
<dbReference type="InterPro" id="IPR036770">
    <property type="entry name" value="Ankyrin_rpt-contain_sf"/>
</dbReference>
<feature type="region of interest" description="Disordered" evidence="4">
    <location>
        <begin position="205"/>
        <end position="252"/>
    </location>
</feature>
<evidence type="ECO:0000256" key="4">
    <source>
        <dbReference type="SAM" id="MobiDB-lite"/>
    </source>
</evidence>
<comment type="caution">
    <text evidence="5">The sequence shown here is derived from an EMBL/GenBank/DDBJ whole genome shotgun (WGS) entry which is preliminary data.</text>
</comment>